<name>X0W2C2_9ZZZZ</name>
<feature type="non-terminal residue" evidence="1">
    <location>
        <position position="268"/>
    </location>
</feature>
<reference evidence="1" key="1">
    <citation type="journal article" date="2014" name="Front. Microbiol.">
        <title>High frequency of phylogenetically diverse reductive dehalogenase-homologous genes in deep subseafloor sedimentary metagenomes.</title>
        <authorList>
            <person name="Kawai M."/>
            <person name="Futagami T."/>
            <person name="Toyoda A."/>
            <person name="Takaki Y."/>
            <person name="Nishi S."/>
            <person name="Hori S."/>
            <person name="Arai W."/>
            <person name="Tsubouchi T."/>
            <person name="Morono Y."/>
            <person name="Uchiyama I."/>
            <person name="Ito T."/>
            <person name="Fujiyama A."/>
            <person name="Inagaki F."/>
            <person name="Takami H."/>
        </authorList>
    </citation>
    <scope>NUCLEOTIDE SEQUENCE</scope>
    <source>
        <strain evidence="1">Expedition CK06-06</strain>
    </source>
</reference>
<gene>
    <name evidence="1" type="ORF">S01H1_38669</name>
</gene>
<dbReference type="EMBL" id="BARS01024356">
    <property type="protein sequence ID" value="GAG06896.1"/>
    <property type="molecule type" value="Genomic_DNA"/>
</dbReference>
<comment type="caution">
    <text evidence="1">The sequence shown here is derived from an EMBL/GenBank/DDBJ whole genome shotgun (WGS) entry which is preliminary data.</text>
</comment>
<proteinExistence type="predicted"/>
<protein>
    <submittedName>
        <fullName evidence="1">Uncharacterized protein</fullName>
    </submittedName>
</protein>
<sequence>LDTLGLYNVQAFGLASRFADGGIRDSFYIYAPGERTGILPKAGNPVDLSMLSCVPDNVEMVSLTRLDIEQLYGTTMRAIAQAVPEEYGQVEEAIAVAEEMVGFTIQEDLLASLGTQILIFQAPRETVFMIEVKDRAKLESCIDNLVAFGEGYVEKRELRYEGATIRHVDITGIPLPLTPSYTYYRGFLVVGLYPQTLKSFVARVKAKGPSITDSEDFQRVSRKYLNGCDAISYSTVAGKLTDCYDVVVMLAQMLHGVAEVSIRPELMP</sequence>
<feature type="non-terminal residue" evidence="1">
    <location>
        <position position="1"/>
    </location>
</feature>
<organism evidence="1">
    <name type="scientific">marine sediment metagenome</name>
    <dbReference type="NCBI Taxonomy" id="412755"/>
    <lineage>
        <taxon>unclassified sequences</taxon>
        <taxon>metagenomes</taxon>
        <taxon>ecological metagenomes</taxon>
    </lineage>
</organism>
<dbReference type="AlphaFoldDB" id="X0W2C2"/>
<accession>X0W2C2</accession>
<evidence type="ECO:0000313" key="1">
    <source>
        <dbReference type="EMBL" id="GAG06896.1"/>
    </source>
</evidence>